<dbReference type="CDD" id="cd00761">
    <property type="entry name" value="Glyco_tranf_GTA_type"/>
    <property type="match status" value="1"/>
</dbReference>
<evidence type="ECO:0000313" key="3">
    <source>
        <dbReference type="Proteomes" id="UP000282002"/>
    </source>
</evidence>
<dbReference type="RefSeq" id="WP_125324337.1">
    <property type="nucleotide sequence ID" value="NZ_CP034328.1"/>
</dbReference>
<dbReference type="SUPFAM" id="SSF53448">
    <property type="entry name" value="Nucleotide-diphospho-sugar transferases"/>
    <property type="match status" value="1"/>
</dbReference>
<dbReference type="Pfam" id="PF00535">
    <property type="entry name" value="Glycos_transf_2"/>
    <property type="match status" value="1"/>
</dbReference>
<protein>
    <submittedName>
        <fullName evidence="2">Glycosyltransferase family 2 protein</fullName>
    </submittedName>
</protein>
<feature type="domain" description="Glycosyltransferase 2-like" evidence="1">
    <location>
        <begin position="7"/>
        <end position="116"/>
    </location>
</feature>
<sequence length="382" mass="41405">MANYRGARHLSAAMASVLRQTYADLELIVSDDASPDGSSAVVRAAMATDDRVRLIETAQNAGPAAARNRALDLASGEWVAIVDSDDLLHPQRLERLLRAADRLEADIIADDLMFFGTSPAACGTTLLLPLDLRGALAVSPDMFLQASGEDRTMPALGYLKPMIRRSRMDAARYDESLRIGEDFDLVLRLLLSGLRYVALPDPMYLYRRHGASISHRLSVPAVDAMLAAHDRMAPLAEPALRQALEERRRGLVALKRYEQLVEAIRNRDPGRAAAALLLHPGLVMNLGRSLSERFSRRAETPPQRQPAGLRLGADAPFSDTQPLSLPCPAVPVPGEAWQTPPARMAAALSRLSALHDLSPVVLDDAGAWAADLLAALQTAEDL</sequence>
<dbReference type="InterPro" id="IPR050834">
    <property type="entry name" value="Glycosyltransf_2"/>
</dbReference>
<gene>
    <name evidence="2" type="ORF">EI545_04345</name>
</gene>
<dbReference type="PANTHER" id="PTHR43685:SF2">
    <property type="entry name" value="GLYCOSYLTRANSFERASE 2-LIKE DOMAIN-CONTAINING PROTEIN"/>
    <property type="match status" value="1"/>
</dbReference>
<dbReference type="GO" id="GO:0016740">
    <property type="term" value="F:transferase activity"/>
    <property type="evidence" value="ECO:0007669"/>
    <property type="project" value="UniProtKB-KW"/>
</dbReference>
<accession>A0A3S8U3G1</accession>
<dbReference type="EMBL" id="CP034328">
    <property type="protein sequence ID" value="AZL58136.1"/>
    <property type="molecule type" value="Genomic_DNA"/>
</dbReference>
<reference evidence="2 3" key="1">
    <citation type="submission" date="2018-12" db="EMBL/GenBank/DDBJ databases">
        <title>Complete genome sequencing of Tabrizicola sp. K13M18.</title>
        <authorList>
            <person name="Bae J.-W."/>
        </authorList>
    </citation>
    <scope>NUCLEOTIDE SEQUENCE [LARGE SCALE GENOMIC DNA]</scope>
    <source>
        <strain evidence="2 3">K13M18</strain>
    </source>
</reference>
<proteinExistence type="predicted"/>
<dbReference type="InterPro" id="IPR029044">
    <property type="entry name" value="Nucleotide-diphossugar_trans"/>
</dbReference>
<keyword evidence="3" id="KW-1185">Reference proteome</keyword>
<evidence type="ECO:0000313" key="2">
    <source>
        <dbReference type="EMBL" id="AZL58136.1"/>
    </source>
</evidence>
<dbReference type="Proteomes" id="UP000282002">
    <property type="component" value="Chromosome"/>
</dbReference>
<dbReference type="KEGG" id="taw:EI545_04345"/>
<dbReference type="AlphaFoldDB" id="A0A3S8U3G1"/>
<dbReference type="PANTHER" id="PTHR43685">
    <property type="entry name" value="GLYCOSYLTRANSFERASE"/>
    <property type="match status" value="1"/>
</dbReference>
<dbReference type="OrthoDB" id="7527830at2"/>
<dbReference type="Gene3D" id="3.90.550.10">
    <property type="entry name" value="Spore Coat Polysaccharide Biosynthesis Protein SpsA, Chain A"/>
    <property type="match status" value="1"/>
</dbReference>
<keyword evidence="2" id="KW-0808">Transferase</keyword>
<evidence type="ECO:0000259" key="1">
    <source>
        <dbReference type="Pfam" id="PF00535"/>
    </source>
</evidence>
<dbReference type="InterPro" id="IPR001173">
    <property type="entry name" value="Glyco_trans_2-like"/>
</dbReference>
<organism evidence="2 3">
    <name type="scientific">Tabrizicola piscis</name>
    <dbReference type="NCBI Taxonomy" id="2494374"/>
    <lineage>
        <taxon>Bacteria</taxon>
        <taxon>Pseudomonadati</taxon>
        <taxon>Pseudomonadota</taxon>
        <taxon>Alphaproteobacteria</taxon>
        <taxon>Rhodobacterales</taxon>
        <taxon>Paracoccaceae</taxon>
        <taxon>Tabrizicola</taxon>
    </lineage>
</organism>
<name>A0A3S8U3G1_9RHOB</name>